<reference evidence="12" key="1">
    <citation type="submission" date="2019-08" db="EMBL/GenBank/DDBJ databases">
        <title>The improved chromosome-level genome for the pearl oyster Pinctada fucata martensii using PacBio sequencing and Hi-C.</title>
        <authorList>
            <person name="Zheng Z."/>
        </authorList>
    </citation>
    <scope>NUCLEOTIDE SEQUENCE</scope>
    <source>
        <strain evidence="12">ZZ-2019</strain>
        <tissue evidence="12">Adductor muscle</tissue>
    </source>
</reference>
<evidence type="ECO:0000313" key="12">
    <source>
        <dbReference type="EMBL" id="KAK3105795.1"/>
    </source>
</evidence>
<protein>
    <recommendedName>
        <fullName evidence="10">Palmitoyltransferase</fullName>
        <ecNumber evidence="10">2.3.1.225</ecNumber>
    </recommendedName>
</protein>
<keyword evidence="8 10" id="KW-0012">Acyltransferase</keyword>
<feature type="transmembrane region" description="Helical" evidence="10">
    <location>
        <begin position="170"/>
        <end position="196"/>
    </location>
</feature>
<evidence type="ECO:0000256" key="6">
    <source>
        <dbReference type="ARBA" id="ARBA00023139"/>
    </source>
</evidence>
<evidence type="ECO:0000256" key="9">
    <source>
        <dbReference type="ARBA" id="ARBA00048048"/>
    </source>
</evidence>
<comment type="domain">
    <text evidence="10">The DHHC domain is required for palmitoyltransferase activity.</text>
</comment>
<keyword evidence="7" id="KW-0449">Lipoprotein</keyword>
<evidence type="ECO:0000256" key="7">
    <source>
        <dbReference type="ARBA" id="ARBA00023288"/>
    </source>
</evidence>
<dbReference type="GO" id="GO:0005794">
    <property type="term" value="C:Golgi apparatus"/>
    <property type="evidence" value="ECO:0007669"/>
    <property type="project" value="TreeGrafter"/>
</dbReference>
<evidence type="ECO:0000313" key="13">
    <source>
        <dbReference type="Proteomes" id="UP001186944"/>
    </source>
</evidence>
<comment type="subcellular location">
    <subcellularLocation>
        <location evidence="1">Endomembrane system</location>
        <topology evidence="1">Multi-pass membrane protein</topology>
    </subcellularLocation>
</comment>
<comment type="caution">
    <text evidence="12">The sequence shown here is derived from an EMBL/GenBank/DDBJ whole genome shotgun (WGS) entry which is preliminary data.</text>
</comment>
<comment type="similarity">
    <text evidence="10">Belongs to the DHHC palmitoyltransferase family.</text>
</comment>
<evidence type="ECO:0000256" key="1">
    <source>
        <dbReference type="ARBA" id="ARBA00004127"/>
    </source>
</evidence>
<dbReference type="GO" id="GO:0006612">
    <property type="term" value="P:protein targeting to membrane"/>
    <property type="evidence" value="ECO:0007669"/>
    <property type="project" value="TreeGrafter"/>
</dbReference>
<accession>A0AA88YUG9</accession>
<dbReference type="InterPro" id="IPR039859">
    <property type="entry name" value="PFA4/ZDH16/20/ERF2-like"/>
</dbReference>
<proteinExistence type="inferred from homology"/>
<gene>
    <name evidence="12" type="ORF">FSP39_005880</name>
</gene>
<dbReference type="PANTHER" id="PTHR22883:SF43">
    <property type="entry name" value="PALMITOYLTRANSFERASE APP"/>
    <property type="match status" value="1"/>
</dbReference>
<dbReference type="InterPro" id="IPR001594">
    <property type="entry name" value="Palmitoyltrfase_DHHC"/>
</dbReference>
<dbReference type="PANTHER" id="PTHR22883">
    <property type="entry name" value="ZINC FINGER DHHC DOMAIN CONTAINING PROTEIN"/>
    <property type="match status" value="1"/>
</dbReference>
<evidence type="ECO:0000256" key="3">
    <source>
        <dbReference type="ARBA" id="ARBA00022692"/>
    </source>
</evidence>
<organism evidence="12 13">
    <name type="scientific">Pinctada imbricata</name>
    <name type="common">Atlantic pearl-oyster</name>
    <name type="synonym">Pinctada martensii</name>
    <dbReference type="NCBI Taxonomy" id="66713"/>
    <lineage>
        <taxon>Eukaryota</taxon>
        <taxon>Metazoa</taxon>
        <taxon>Spiralia</taxon>
        <taxon>Lophotrochozoa</taxon>
        <taxon>Mollusca</taxon>
        <taxon>Bivalvia</taxon>
        <taxon>Autobranchia</taxon>
        <taxon>Pteriomorphia</taxon>
        <taxon>Pterioida</taxon>
        <taxon>Pterioidea</taxon>
        <taxon>Pteriidae</taxon>
        <taxon>Pinctada</taxon>
    </lineage>
</organism>
<evidence type="ECO:0000256" key="8">
    <source>
        <dbReference type="ARBA" id="ARBA00023315"/>
    </source>
</evidence>
<evidence type="ECO:0000256" key="4">
    <source>
        <dbReference type="ARBA" id="ARBA00022989"/>
    </source>
</evidence>
<evidence type="ECO:0000256" key="2">
    <source>
        <dbReference type="ARBA" id="ARBA00022679"/>
    </source>
</evidence>
<evidence type="ECO:0000259" key="11">
    <source>
        <dbReference type="Pfam" id="PF01529"/>
    </source>
</evidence>
<evidence type="ECO:0000256" key="5">
    <source>
        <dbReference type="ARBA" id="ARBA00023136"/>
    </source>
</evidence>
<keyword evidence="5 10" id="KW-0472">Membrane</keyword>
<keyword evidence="6" id="KW-0564">Palmitate</keyword>
<dbReference type="EMBL" id="VSWD01000003">
    <property type="protein sequence ID" value="KAK3105795.1"/>
    <property type="molecule type" value="Genomic_DNA"/>
</dbReference>
<dbReference type="PROSITE" id="PS50216">
    <property type="entry name" value="DHHC"/>
    <property type="match status" value="1"/>
</dbReference>
<feature type="domain" description="Palmitoyltransferase DHHC" evidence="11">
    <location>
        <begin position="60"/>
        <end position="206"/>
    </location>
</feature>
<dbReference type="Proteomes" id="UP001186944">
    <property type="component" value="Unassembled WGS sequence"/>
</dbReference>
<dbReference type="EC" id="2.3.1.225" evidence="10"/>
<keyword evidence="13" id="KW-1185">Reference proteome</keyword>
<evidence type="ECO:0000256" key="10">
    <source>
        <dbReference type="RuleBase" id="RU079119"/>
    </source>
</evidence>
<dbReference type="AlphaFoldDB" id="A0AA88YUG9"/>
<comment type="catalytic activity">
    <reaction evidence="9 10">
        <text>L-cysteinyl-[protein] + hexadecanoyl-CoA = S-hexadecanoyl-L-cysteinyl-[protein] + CoA</text>
        <dbReference type="Rhea" id="RHEA:36683"/>
        <dbReference type="Rhea" id="RHEA-COMP:10131"/>
        <dbReference type="Rhea" id="RHEA-COMP:11032"/>
        <dbReference type="ChEBI" id="CHEBI:29950"/>
        <dbReference type="ChEBI" id="CHEBI:57287"/>
        <dbReference type="ChEBI" id="CHEBI:57379"/>
        <dbReference type="ChEBI" id="CHEBI:74151"/>
        <dbReference type="EC" id="2.3.1.225"/>
    </reaction>
</comment>
<dbReference type="GO" id="GO:0019706">
    <property type="term" value="F:protein-cysteine S-palmitoyltransferase activity"/>
    <property type="evidence" value="ECO:0007669"/>
    <property type="project" value="UniProtKB-EC"/>
</dbReference>
<dbReference type="GO" id="GO:0005783">
    <property type="term" value="C:endoplasmic reticulum"/>
    <property type="evidence" value="ECO:0007669"/>
    <property type="project" value="TreeGrafter"/>
</dbReference>
<feature type="transmembrane region" description="Helical" evidence="10">
    <location>
        <begin position="107"/>
        <end position="131"/>
    </location>
</feature>
<keyword evidence="3 10" id="KW-0812">Transmembrane</keyword>
<keyword evidence="2 10" id="KW-0808">Transferase</keyword>
<keyword evidence="4 10" id="KW-1133">Transmembrane helix</keyword>
<dbReference type="Pfam" id="PF01529">
    <property type="entry name" value="DHHC"/>
    <property type="match status" value="1"/>
</dbReference>
<sequence length="261" mass="30227">MLPILYQFRPDENHVLFPIVNLIFTVYVYHRCCVDDPGEITLSNLDTFKAVYEFDNRLYKPRNTCRTCKFTKPARSKHCSICDRCIHRFDHHCIWTNNDVGGLNHKYFVLFLLSLLCIIFDGVIVGLRCLWLHATNYKLMEASVVTADGNVKPVTLLILFQHLFMHFPRLVFLIVGLALLSPMVGSFTVYHIYLIIVNQTTNERYKVAELAEESKHCKVKTCQRSAKISNTQTVSYNRGVLGNIKEVFLATSFIKSRRKVR</sequence>
<name>A0AA88YUG9_PINIB</name>